<dbReference type="AlphaFoldDB" id="V8NM14"/>
<keyword evidence="3" id="KW-1185">Reference proteome</keyword>
<gene>
    <name evidence="2" type="primary">PCDH15</name>
    <name evidence="2" type="ORF">L345_11138</name>
</gene>
<evidence type="ECO:0000256" key="1">
    <source>
        <dbReference type="SAM" id="MobiDB-lite"/>
    </source>
</evidence>
<evidence type="ECO:0000313" key="2">
    <source>
        <dbReference type="EMBL" id="ETE63100.1"/>
    </source>
</evidence>
<organism evidence="2 3">
    <name type="scientific">Ophiophagus hannah</name>
    <name type="common">King cobra</name>
    <name type="synonym">Naja hannah</name>
    <dbReference type="NCBI Taxonomy" id="8665"/>
    <lineage>
        <taxon>Eukaryota</taxon>
        <taxon>Metazoa</taxon>
        <taxon>Chordata</taxon>
        <taxon>Craniata</taxon>
        <taxon>Vertebrata</taxon>
        <taxon>Euteleostomi</taxon>
        <taxon>Lepidosauria</taxon>
        <taxon>Squamata</taxon>
        <taxon>Bifurcata</taxon>
        <taxon>Unidentata</taxon>
        <taxon>Episquamata</taxon>
        <taxon>Toxicofera</taxon>
        <taxon>Serpentes</taxon>
        <taxon>Colubroidea</taxon>
        <taxon>Elapidae</taxon>
        <taxon>Elapinae</taxon>
        <taxon>Ophiophagus</taxon>
    </lineage>
</organism>
<dbReference type="OrthoDB" id="10029135at2759"/>
<reference evidence="2 3" key="1">
    <citation type="journal article" date="2013" name="Proc. Natl. Acad. Sci. U.S.A.">
        <title>The king cobra genome reveals dynamic gene evolution and adaptation in the snake venom system.</title>
        <authorList>
            <person name="Vonk F.J."/>
            <person name="Casewell N.R."/>
            <person name="Henkel C.V."/>
            <person name="Heimberg A.M."/>
            <person name="Jansen H.J."/>
            <person name="McCleary R.J."/>
            <person name="Kerkkamp H.M."/>
            <person name="Vos R.A."/>
            <person name="Guerreiro I."/>
            <person name="Calvete J.J."/>
            <person name="Wuster W."/>
            <person name="Woods A.E."/>
            <person name="Logan J.M."/>
            <person name="Harrison R.A."/>
            <person name="Castoe T.A."/>
            <person name="de Koning A.P."/>
            <person name="Pollock D.D."/>
            <person name="Yandell M."/>
            <person name="Calderon D."/>
            <person name="Renjifo C."/>
            <person name="Currier R.B."/>
            <person name="Salgado D."/>
            <person name="Pla D."/>
            <person name="Sanz L."/>
            <person name="Hyder A.S."/>
            <person name="Ribeiro J.M."/>
            <person name="Arntzen J.W."/>
            <person name="van den Thillart G.E."/>
            <person name="Boetzer M."/>
            <person name="Pirovano W."/>
            <person name="Dirks R.P."/>
            <person name="Spaink H.P."/>
            <person name="Duboule D."/>
            <person name="McGlinn E."/>
            <person name="Kini R.M."/>
            <person name="Richardson M.K."/>
        </authorList>
    </citation>
    <scope>NUCLEOTIDE SEQUENCE</scope>
    <source>
        <tissue evidence="2">Blood</tissue>
    </source>
</reference>
<dbReference type="Proteomes" id="UP000018936">
    <property type="component" value="Unassembled WGS sequence"/>
</dbReference>
<feature type="compositionally biased region" description="Low complexity" evidence="1">
    <location>
        <begin position="291"/>
        <end position="303"/>
    </location>
</feature>
<name>V8NM14_OPHHA</name>
<feature type="region of interest" description="Disordered" evidence="1">
    <location>
        <begin position="278"/>
        <end position="343"/>
    </location>
</feature>
<accession>V8NM14</accession>
<comment type="caution">
    <text evidence="2">The sequence shown here is derived from an EMBL/GenBank/DDBJ whole genome shotgun (WGS) entry which is preliminary data.</text>
</comment>
<feature type="non-terminal residue" evidence="2">
    <location>
        <position position="470"/>
    </location>
</feature>
<dbReference type="EMBL" id="AZIM01002912">
    <property type="protein sequence ID" value="ETE63100.1"/>
    <property type="molecule type" value="Genomic_DNA"/>
</dbReference>
<feature type="region of interest" description="Disordered" evidence="1">
    <location>
        <begin position="231"/>
        <end position="255"/>
    </location>
</feature>
<proteinExistence type="predicted"/>
<sequence length="470" mass="52020">MALPAGKSASIPANNLYEELGDSTILFLLYRFQQSRRKNILLDGGDRQRAISNFASRAIEAHKRSNIKGTLKNNFPKSASNITLLSDETPLTIQNPLYAESALHSSTSELLHESKYAVPHFFRTKSALKNVLLSGTLKEIERAWTLPSQLTKKNILLIMDPIQWDQEKNRVKNERVRIHHRRSGRSSLVLKTSSGLRTSVREKARQFEQQALQEMQQMKCQDKKSGLSLASSTCAPEDERTVEPTSECFLPSSGSPAVSFSSFQACSEVTELRTSTAPSIAISDHDNPEQLSSLPSRTSTPSPFKIKMSDDETKSIQDLPKSPLPLPPPSPSPPLLPPPSLSLPFPPLPRLSSPIQSAQLLHVTKCTKSSSKQTTVSLQASVSEPCDSSHKQLKGILKNIHNLADIEKSVANMYGQINKNYILPKEVDKPKPITDTEIVAEAEEYNQQNGNLNSLVEEHEKQFSPQATAL</sequence>
<protein>
    <submittedName>
        <fullName evidence="2">Protocadherin-15</fullName>
    </submittedName>
</protein>
<evidence type="ECO:0000313" key="3">
    <source>
        <dbReference type="Proteomes" id="UP000018936"/>
    </source>
</evidence>
<feature type="compositionally biased region" description="Pro residues" evidence="1">
    <location>
        <begin position="322"/>
        <end position="343"/>
    </location>
</feature>